<dbReference type="eggNOG" id="COG1051">
    <property type="taxonomic scope" value="Bacteria"/>
</dbReference>
<dbReference type="InterPro" id="IPR054105">
    <property type="entry name" value="WHD_NrtR"/>
</dbReference>
<keyword evidence="3" id="KW-1185">Reference proteome</keyword>
<organism evidence="2 3">
    <name type="scientific">Gemmatirosa kalamazoonensis</name>
    <dbReference type="NCBI Taxonomy" id="861299"/>
    <lineage>
        <taxon>Bacteria</taxon>
        <taxon>Pseudomonadati</taxon>
        <taxon>Gemmatimonadota</taxon>
        <taxon>Gemmatimonadia</taxon>
        <taxon>Gemmatimonadales</taxon>
        <taxon>Gemmatimonadaceae</taxon>
        <taxon>Gemmatirosa</taxon>
    </lineage>
</organism>
<dbReference type="HOGENOM" id="CLU_037162_3_1_0"/>
<dbReference type="SUPFAM" id="SSF46785">
    <property type="entry name" value="Winged helix' DNA-binding domain"/>
    <property type="match status" value="1"/>
</dbReference>
<evidence type="ECO:0000259" key="1">
    <source>
        <dbReference type="Pfam" id="PF21906"/>
    </source>
</evidence>
<dbReference type="STRING" id="861299.J421_0502"/>
<dbReference type="GO" id="GO:0016787">
    <property type="term" value="F:hydrolase activity"/>
    <property type="evidence" value="ECO:0007669"/>
    <property type="project" value="UniProtKB-KW"/>
</dbReference>
<dbReference type="InterPro" id="IPR015797">
    <property type="entry name" value="NUDIX_hydrolase-like_dom_sf"/>
</dbReference>
<dbReference type="Pfam" id="PF21906">
    <property type="entry name" value="WHD_NrtR"/>
    <property type="match status" value="1"/>
</dbReference>
<reference evidence="2 3" key="1">
    <citation type="journal article" date="2014" name="Genome Announc.">
        <title>Genome Sequence and Methylome of Soil Bacterium Gemmatirosa kalamazoonensis KBS708T, a Member of the Rarely Cultivated Gemmatimonadetes Phylum.</title>
        <authorList>
            <person name="Debruyn J.M."/>
            <person name="Radosevich M."/>
            <person name="Wommack K.E."/>
            <person name="Polson S.W."/>
            <person name="Hauser L.J."/>
            <person name="Fawaz M.N."/>
            <person name="Korlach J."/>
            <person name="Tsai Y.C."/>
        </authorList>
    </citation>
    <scope>NUCLEOTIDE SEQUENCE [LARGE SCALE GENOMIC DNA]</scope>
    <source>
        <strain evidence="2 3">KBS708</strain>
    </source>
</reference>
<dbReference type="KEGG" id="gba:J421_0502"/>
<dbReference type="EMBL" id="CP007128">
    <property type="protein sequence ID" value="AHG88039.1"/>
    <property type="molecule type" value="Genomic_DNA"/>
</dbReference>
<accession>W0RA92</accession>
<gene>
    <name evidence="2" type="ORF">J421_0502</name>
</gene>
<name>W0RA92_9BACT</name>
<sequence>MDVVLLTVLDGQLAVALRRAPAAKGGERLRERWVLPWGIGRFEETFSQGAERIAAETLGEAPDWLLQIGAFGDGRRHPGASEISVAFVGLVPVGTSLPSEDDAEFFAIADLPALAPRQRAMVDAAVELVQSRVSQAPVAFRLLPPTFTLSELQEMYELLLDRPLHKASFRRSLQAARIVEATDEWRSEGRGRPAQLFRYAPRRRKNPPRGVRFE</sequence>
<dbReference type="InParanoid" id="W0RA92"/>
<dbReference type="InterPro" id="IPR036388">
    <property type="entry name" value="WH-like_DNA-bd_sf"/>
</dbReference>
<dbReference type="SUPFAM" id="SSF55811">
    <property type="entry name" value="Nudix"/>
    <property type="match status" value="1"/>
</dbReference>
<dbReference type="AlphaFoldDB" id="W0RA92"/>
<proteinExistence type="predicted"/>
<protein>
    <submittedName>
        <fullName evidence="2">NUDIX family hydrolase</fullName>
    </submittedName>
</protein>
<feature type="domain" description="NrtR DNA-binding winged helix" evidence="1">
    <location>
        <begin position="139"/>
        <end position="198"/>
    </location>
</feature>
<dbReference type="InterPro" id="IPR036390">
    <property type="entry name" value="WH_DNA-bd_sf"/>
</dbReference>
<evidence type="ECO:0000313" key="3">
    <source>
        <dbReference type="Proteomes" id="UP000019151"/>
    </source>
</evidence>
<evidence type="ECO:0000313" key="2">
    <source>
        <dbReference type="EMBL" id="AHG88039.1"/>
    </source>
</evidence>
<keyword evidence="2" id="KW-0378">Hydrolase</keyword>
<dbReference type="Gene3D" id="1.10.10.10">
    <property type="entry name" value="Winged helix-like DNA-binding domain superfamily/Winged helix DNA-binding domain"/>
    <property type="match status" value="1"/>
</dbReference>
<dbReference type="Proteomes" id="UP000019151">
    <property type="component" value="Chromosome"/>
</dbReference>
<dbReference type="Gene3D" id="3.90.79.10">
    <property type="entry name" value="Nucleoside Triphosphate Pyrophosphohydrolase"/>
    <property type="match status" value="1"/>
</dbReference>